<dbReference type="InterPro" id="IPR036869">
    <property type="entry name" value="J_dom_sf"/>
</dbReference>
<proteinExistence type="predicted"/>
<dbReference type="PANTHER" id="PTHR12763">
    <property type="match status" value="1"/>
</dbReference>
<sequence length="168" mass="19186">MKFERSSDPIGLTATKFSVDEDLPKNSIFKSDGSITDLSLNSLNSTARSLLVAYSKFTKLSNVKIAQLNGIKLPSNQHNITIYENLRSQFQRYPGGFNTTMTESEALEILDIKGEEIMKLDKDKLKRKHRQCMIQNHPDKGGSPYLSMKFNEAKEILEKSYMFRNKDL</sequence>
<dbReference type="EMBL" id="JAEUBF010000905">
    <property type="protein sequence ID" value="KAH3674223.1"/>
    <property type="molecule type" value="Genomic_DNA"/>
</dbReference>
<reference evidence="7" key="2">
    <citation type="submission" date="2021-01" db="EMBL/GenBank/DDBJ databases">
        <authorList>
            <person name="Schikora-Tamarit M.A."/>
        </authorList>
    </citation>
    <scope>NUCLEOTIDE SEQUENCE</scope>
    <source>
        <strain evidence="7">CBS6341</strain>
    </source>
</reference>
<dbReference type="SUPFAM" id="SSF46565">
    <property type="entry name" value="Chaperone J-domain"/>
    <property type="match status" value="1"/>
</dbReference>
<evidence type="ECO:0000313" key="8">
    <source>
        <dbReference type="Proteomes" id="UP000769528"/>
    </source>
</evidence>
<reference evidence="7" key="1">
    <citation type="journal article" date="2021" name="Open Biol.">
        <title>Shared evolutionary footprints suggest mitochondrial oxidative damage underlies multiple complex I losses in fungi.</title>
        <authorList>
            <person name="Schikora-Tamarit M.A."/>
            <person name="Marcet-Houben M."/>
            <person name="Nosek J."/>
            <person name="Gabaldon T."/>
        </authorList>
    </citation>
    <scope>NUCLEOTIDE SEQUENCE</scope>
    <source>
        <strain evidence="7">CBS6341</strain>
    </source>
</reference>
<gene>
    <name evidence="7" type="ORF">WICMUC_003465</name>
</gene>
<dbReference type="AlphaFoldDB" id="A0A9P8TCA4"/>
<dbReference type="GO" id="GO:0001671">
    <property type="term" value="F:ATPase activator activity"/>
    <property type="evidence" value="ECO:0007669"/>
    <property type="project" value="UniProtKB-ARBA"/>
</dbReference>
<keyword evidence="3" id="KW-0653">Protein transport</keyword>
<dbReference type="GO" id="GO:0001405">
    <property type="term" value="C:PAM complex, Tim23 associated import motor"/>
    <property type="evidence" value="ECO:0007669"/>
    <property type="project" value="TreeGrafter"/>
</dbReference>
<dbReference type="FunFam" id="1.10.287.110:FF:000001">
    <property type="entry name" value="Import inner membrane translocase subunit tim14"/>
    <property type="match status" value="1"/>
</dbReference>
<dbReference type="Gene3D" id="1.10.287.110">
    <property type="entry name" value="DnaJ domain"/>
    <property type="match status" value="1"/>
</dbReference>
<organism evidence="7 8">
    <name type="scientific">Wickerhamomyces mucosus</name>
    <dbReference type="NCBI Taxonomy" id="1378264"/>
    <lineage>
        <taxon>Eukaryota</taxon>
        <taxon>Fungi</taxon>
        <taxon>Dikarya</taxon>
        <taxon>Ascomycota</taxon>
        <taxon>Saccharomycotina</taxon>
        <taxon>Saccharomycetes</taxon>
        <taxon>Phaffomycetales</taxon>
        <taxon>Wickerhamomycetaceae</taxon>
        <taxon>Wickerhamomyces</taxon>
    </lineage>
</organism>
<keyword evidence="2" id="KW-0999">Mitochondrion inner membrane</keyword>
<keyword evidence="4" id="KW-0496">Mitochondrion</keyword>
<protein>
    <recommendedName>
        <fullName evidence="9">J domain-containing protein</fullName>
    </recommendedName>
</protein>
<keyword evidence="3" id="KW-0811">Translocation</keyword>
<name>A0A9P8TCA4_9ASCO</name>
<keyword evidence="3" id="KW-0813">Transport</keyword>
<evidence type="ECO:0000256" key="3">
    <source>
        <dbReference type="ARBA" id="ARBA00023010"/>
    </source>
</evidence>
<keyword evidence="6" id="KW-0143">Chaperone</keyword>
<evidence type="ECO:0000256" key="4">
    <source>
        <dbReference type="ARBA" id="ARBA00023128"/>
    </source>
</evidence>
<accession>A0A9P8TCA4</accession>
<evidence type="ECO:0000256" key="5">
    <source>
        <dbReference type="ARBA" id="ARBA00023136"/>
    </source>
</evidence>
<keyword evidence="8" id="KW-1185">Reference proteome</keyword>
<dbReference type="PANTHER" id="PTHR12763:SF29">
    <property type="entry name" value="MITOCHONDRIAL DNAJ HOMOLOG 2"/>
    <property type="match status" value="1"/>
</dbReference>
<dbReference type="GO" id="GO:0030150">
    <property type="term" value="P:protein import into mitochondrial matrix"/>
    <property type="evidence" value="ECO:0007669"/>
    <property type="project" value="UniProtKB-ARBA"/>
</dbReference>
<dbReference type="OrthoDB" id="240298at2759"/>
<comment type="subcellular location">
    <subcellularLocation>
        <location evidence="1">Mitochondrion inner membrane</location>
    </subcellularLocation>
</comment>
<evidence type="ECO:0008006" key="9">
    <source>
        <dbReference type="Google" id="ProtNLM"/>
    </source>
</evidence>
<evidence type="ECO:0000256" key="2">
    <source>
        <dbReference type="ARBA" id="ARBA00022792"/>
    </source>
</evidence>
<dbReference type="Proteomes" id="UP000769528">
    <property type="component" value="Unassembled WGS sequence"/>
</dbReference>
<comment type="caution">
    <text evidence="7">The sequence shown here is derived from an EMBL/GenBank/DDBJ whole genome shotgun (WGS) entry which is preliminary data.</text>
</comment>
<evidence type="ECO:0000256" key="1">
    <source>
        <dbReference type="ARBA" id="ARBA00004273"/>
    </source>
</evidence>
<keyword evidence="5" id="KW-0472">Membrane</keyword>
<evidence type="ECO:0000313" key="7">
    <source>
        <dbReference type="EMBL" id="KAH3674223.1"/>
    </source>
</evidence>
<evidence type="ECO:0000256" key="6">
    <source>
        <dbReference type="ARBA" id="ARBA00023186"/>
    </source>
</evidence>